<comment type="caution">
    <text evidence="4">The sequence shown here is derived from an EMBL/GenBank/DDBJ whole genome shotgun (WGS) entry which is preliminary data.</text>
</comment>
<dbReference type="InterPro" id="IPR036910">
    <property type="entry name" value="HMG_box_dom_sf"/>
</dbReference>
<dbReference type="InterPro" id="IPR009071">
    <property type="entry name" value="HMG_box_dom"/>
</dbReference>
<evidence type="ECO:0000256" key="2">
    <source>
        <dbReference type="SAM" id="MobiDB-lite"/>
    </source>
</evidence>
<dbReference type="Gene3D" id="1.10.30.10">
    <property type="entry name" value="High mobility group box domain"/>
    <property type="match status" value="1"/>
</dbReference>
<evidence type="ECO:0000313" key="4">
    <source>
        <dbReference type="EMBL" id="CAG9335503.1"/>
    </source>
</evidence>
<name>A0AAU9KBZ5_9CILI</name>
<proteinExistence type="predicted"/>
<keyword evidence="1" id="KW-0238">DNA-binding</keyword>
<feature type="domain" description="HMG box" evidence="3">
    <location>
        <begin position="27"/>
        <end position="95"/>
    </location>
</feature>
<dbReference type="GO" id="GO:0005634">
    <property type="term" value="C:nucleus"/>
    <property type="evidence" value="ECO:0007669"/>
    <property type="project" value="UniProtKB-UniRule"/>
</dbReference>
<gene>
    <name evidence="4" type="ORF">BSTOLATCC_MIC63973</name>
</gene>
<dbReference type="EMBL" id="CAJZBQ010000062">
    <property type="protein sequence ID" value="CAG9335503.1"/>
    <property type="molecule type" value="Genomic_DNA"/>
</dbReference>
<sequence length="138" mass="16542">MEQKRPRGRPRKQAEELPCEVFKVLPPRKGKSALTFFLMEMKLKNQESNRQVNYDDFIKEATEKWAHLSSYNKKIYIEKANKDEQRYRRQTKEYNEFGVYYGDDGKLVYPPRSLKRKSSNSNSRENVKRKAEIKSNKE</sequence>
<evidence type="ECO:0000256" key="1">
    <source>
        <dbReference type="PROSITE-ProRule" id="PRU00267"/>
    </source>
</evidence>
<feature type="compositionally biased region" description="Basic and acidic residues" evidence="2">
    <location>
        <begin position="125"/>
        <end position="138"/>
    </location>
</feature>
<dbReference type="Proteomes" id="UP001162131">
    <property type="component" value="Unassembled WGS sequence"/>
</dbReference>
<protein>
    <recommendedName>
        <fullName evidence="3">HMG box domain-containing protein</fullName>
    </recommendedName>
</protein>
<organism evidence="4 5">
    <name type="scientific">Blepharisma stoltei</name>
    <dbReference type="NCBI Taxonomy" id="1481888"/>
    <lineage>
        <taxon>Eukaryota</taxon>
        <taxon>Sar</taxon>
        <taxon>Alveolata</taxon>
        <taxon>Ciliophora</taxon>
        <taxon>Postciliodesmatophora</taxon>
        <taxon>Heterotrichea</taxon>
        <taxon>Heterotrichida</taxon>
        <taxon>Blepharismidae</taxon>
        <taxon>Blepharisma</taxon>
    </lineage>
</organism>
<keyword evidence="5" id="KW-1185">Reference proteome</keyword>
<feature type="region of interest" description="Disordered" evidence="2">
    <location>
        <begin position="110"/>
        <end position="138"/>
    </location>
</feature>
<accession>A0AAU9KBZ5</accession>
<evidence type="ECO:0000259" key="3">
    <source>
        <dbReference type="PROSITE" id="PS50118"/>
    </source>
</evidence>
<dbReference type="SUPFAM" id="SSF47095">
    <property type="entry name" value="HMG-box"/>
    <property type="match status" value="1"/>
</dbReference>
<feature type="DNA-binding region" description="HMG box" evidence="1">
    <location>
        <begin position="27"/>
        <end position="95"/>
    </location>
</feature>
<keyword evidence="1" id="KW-0539">Nucleus</keyword>
<evidence type="ECO:0000313" key="5">
    <source>
        <dbReference type="Proteomes" id="UP001162131"/>
    </source>
</evidence>
<dbReference type="GO" id="GO:0003677">
    <property type="term" value="F:DNA binding"/>
    <property type="evidence" value="ECO:0007669"/>
    <property type="project" value="UniProtKB-UniRule"/>
</dbReference>
<dbReference type="Pfam" id="PF09011">
    <property type="entry name" value="HMG_box_2"/>
    <property type="match status" value="1"/>
</dbReference>
<reference evidence="4" key="1">
    <citation type="submission" date="2021-09" db="EMBL/GenBank/DDBJ databases">
        <authorList>
            <consortium name="AG Swart"/>
            <person name="Singh M."/>
            <person name="Singh A."/>
            <person name="Seah K."/>
            <person name="Emmerich C."/>
        </authorList>
    </citation>
    <scope>NUCLEOTIDE SEQUENCE</scope>
    <source>
        <strain evidence="4">ATCC30299</strain>
    </source>
</reference>
<dbReference type="AlphaFoldDB" id="A0AAU9KBZ5"/>
<dbReference type="PROSITE" id="PS50118">
    <property type="entry name" value="HMG_BOX_2"/>
    <property type="match status" value="1"/>
</dbReference>